<sequence>MGRRSNTGGTVRPLVVMLAGVLACVLCVGVVPVPTATAGTVDDAQAAYDAALDAKRETDARVTSLKAAGERAVAQEALGSVGYFKDRQGVSGGAYRVLTDPTVTRSKYLEQIHAGAEGDATSLANVERALGYMEQFEAIRASEGLSSVPVSDVVMAVGEVHADWTRYLVDTTGVISHTHEYNTRDILSASSDTPSSQPYDVLYYQEKELAQNPTADFDAIGHYLNIIVDPIKATGIGVLSNKDDTIVFAQDFLDDDVVESNLDQEEIRSQSLNDPNSCENNLVHGCKEYEATDLSKGSRTMSVADWKKDFEAYRDGLEKDAVPYRQALDAQKRAADALDAARKALDAARRTAADPSSKPSTQPSKPSTEPSKPSTHPSKPTTEPSKPSTEPSKPNTQPSKPGTQPSKPSSQPSTQPSSEPSKPSKPSTKPSKPSTPTTQPSKPSASSTPSVAHQDVYRVYNPNSGEHFYTEVQGERDWLVRLGWHDEGVLMQAVVNAADGQPMYRLYNPNNGLHHYTEVAGERDWLVRLGWNYEGIAYYASESGTPVYRLYNPNSGQHHYTWSAYERDVLSRLDWNYEGIACYGYKA</sequence>
<dbReference type="Pfam" id="PF18885">
    <property type="entry name" value="DUF5648"/>
    <property type="match status" value="1"/>
</dbReference>
<organism evidence="4 5">
    <name type="scientific">Pseudoscardovia suis</name>
    <dbReference type="NCBI Taxonomy" id="987063"/>
    <lineage>
        <taxon>Bacteria</taxon>
        <taxon>Bacillati</taxon>
        <taxon>Actinomycetota</taxon>
        <taxon>Actinomycetes</taxon>
        <taxon>Bifidobacteriales</taxon>
        <taxon>Bifidobacteriaceae</taxon>
        <taxon>Pseudoscardovia</taxon>
    </lineage>
</organism>
<dbReference type="PANTHER" id="PTHR44826:SF3">
    <property type="entry name" value="SPORE COAT PROTEIN SP85"/>
    <property type="match status" value="1"/>
</dbReference>
<gene>
    <name evidence="4" type="ORF">PSSU_1713</name>
</gene>
<feature type="region of interest" description="Disordered" evidence="2">
    <location>
        <begin position="342"/>
        <end position="453"/>
    </location>
</feature>
<reference evidence="4 5" key="1">
    <citation type="journal article" date="2017" name="BMC Genomics">
        <title>Comparative genomic and phylogenomic analyses of the Bifidobacteriaceae family.</title>
        <authorList>
            <person name="Lugli G.A."/>
            <person name="Milani C."/>
            <person name="Turroni F."/>
            <person name="Duranti S."/>
            <person name="Mancabelli L."/>
            <person name="Mangifesta M."/>
            <person name="Ferrario C."/>
            <person name="Modesto M."/>
            <person name="Mattarelli P."/>
            <person name="Jiri K."/>
            <person name="van Sinderen D."/>
            <person name="Ventura M."/>
        </authorList>
    </citation>
    <scope>NUCLEOTIDE SEQUENCE [LARGE SCALE GENOMIC DNA]</scope>
    <source>
        <strain evidence="4 5">DSM 24744</strain>
    </source>
</reference>
<dbReference type="EMBL" id="MWWQ01000019">
    <property type="protein sequence ID" value="OZG48889.1"/>
    <property type="molecule type" value="Genomic_DNA"/>
</dbReference>
<proteinExistence type="predicted"/>
<feature type="compositionally biased region" description="Low complexity" evidence="2">
    <location>
        <begin position="353"/>
        <end position="450"/>
    </location>
</feature>
<evidence type="ECO:0000313" key="5">
    <source>
        <dbReference type="Proteomes" id="UP000216454"/>
    </source>
</evidence>
<feature type="domain" description="DUF5648" evidence="3">
    <location>
        <begin position="456"/>
        <end position="584"/>
    </location>
</feature>
<name>A0A261EPV7_9BIFI</name>
<feature type="compositionally biased region" description="Basic and acidic residues" evidence="2">
    <location>
        <begin position="342"/>
        <end position="352"/>
    </location>
</feature>
<dbReference type="RefSeq" id="WP_094692017.1">
    <property type="nucleotide sequence ID" value="NZ_MWWQ01000019.1"/>
</dbReference>
<keyword evidence="5" id="KW-1185">Reference proteome</keyword>
<dbReference type="InterPro" id="IPR043708">
    <property type="entry name" value="DUF5648"/>
</dbReference>
<evidence type="ECO:0000313" key="4">
    <source>
        <dbReference type="EMBL" id="OZG48889.1"/>
    </source>
</evidence>
<comment type="caution">
    <text evidence="4">The sequence shown here is derived from an EMBL/GenBank/DDBJ whole genome shotgun (WGS) entry which is preliminary data.</text>
</comment>
<evidence type="ECO:0000256" key="1">
    <source>
        <dbReference type="ARBA" id="ARBA00022737"/>
    </source>
</evidence>
<keyword evidence="1" id="KW-0677">Repeat</keyword>
<evidence type="ECO:0000259" key="3">
    <source>
        <dbReference type="Pfam" id="PF18885"/>
    </source>
</evidence>
<dbReference type="PROSITE" id="PS51257">
    <property type="entry name" value="PROKAR_LIPOPROTEIN"/>
    <property type="match status" value="1"/>
</dbReference>
<protein>
    <submittedName>
        <fullName evidence="4">KxYKxGKxW signal peptide</fullName>
    </submittedName>
</protein>
<dbReference type="PANTHER" id="PTHR44826">
    <property type="entry name" value="SPORE COAT PROTEIN SP85"/>
    <property type="match status" value="1"/>
</dbReference>
<dbReference type="AlphaFoldDB" id="A0A261EPV7"/>
<accession>A0A261EPV7</accession>
<dbReference type="Proteomes" id="UP000216454">
    <property type="component" value="Unassembled WGS sequence"/>
</dbReference>
<dbReference type="OrthoDB" id="3240600at2"/>
<evidence type="ECO:0000256" key="2">
    <source>
        <dbReference type="SAM" id="MobiDB-lite"/>
    </source>
</evidence>
<dbReference type="InterPro" id="IPR051860">
    <property type="entry name" value="Plasmodium_CSP_Invasion"/>
</dbReference>